<dbReference type="PROSITE" id="PS51257">
    <property type="entry name" value="PROKAR_LIPOPROTEIN"/>
    <property type="match status" value="1"/>
</dbReference>
<reference evidence="2" key="1">
    <citation type="journal article" date="2019" name="Int. J. Syst. Evol. Microbiol.">
        <title>The Global Catalogue of Microorganisms (GCM) 10K type strain sequencing project: providing services to taxonomists for standard genome sequencing and annotation.</title>
        <authorList>
            <consortium name="The Broad Institute Genomics Platform"/>
            <consortium name="The Broad Institute Genome Sequencing Center for Infectious Disease"/>
            <person name="Wu L."/>
            <person name="Ma J."/>
        </authorList>
    </citation>
    <scope>NUCLEOTIDE SEQUENCE [LARGE SCALE GENOMIC DNA]</scope>
    <source>
        <strain evidence="2">KCTC 42423</strain>
    </source>
</reference>
<evidence type="ECO:0000313" key="2">
    <source>
        <dbReference type="Proteomes" id="UP001597459"/>
    </source>
</evidence>
<sequence>MPIKKSNSKSIGYSSYLRVVTAVLISIVIIGCQTEEDTLEIQNKEISQDSSTIAEKLKDGTYLPVFTSSNTENQSSEKSTTAPIKQPLTRAIVDKLWNTKSTRKRQQLLRLFTSDDGYEPDGISFNKTEGVDWWGYTDDESDYLPIPSVSHRLGLKAYTQINPPTLKLESRSSLNDIGNHRVAYLINKTDQILSAKLDQYQETQSKITVTNEYTQEFTVGAEASFTTGIKMIAEGKIKVTASAKIGFKQIRGKEETFISRNGLEVRGISVQPRSVLKVTYIELKQTAKWSFESGVSMNGMVGLNYGHPVRNNNSSTAHYFWGLPASRITDGFIENNKGYIETEGYMLATQIDVISYDEFNAEDAIGKIIDLSKQ</sequence>
<name>A0ABW5N591_9FLAO</name>
<dbReference type="RefSeq" id="WP_176028708.1">
    <property type="nucleotide sequence ID" value="NZ_JBHSJV010000001.1"/>
</dbReference>
<evidence type="ECO:0000313" key="1">
    <source>
        <dbReference type="EMBL" id="MFD2590797.1"/>
    </source>
</evidence>
<evidence type="ECO:0008006" key="3">
    <source>
        <dbReference type="Google" id="ProtNLM"/>
    </source>
</evidence>
<gene>
    <name evidence="1" type="ORF">ACFSTE_08115</name>
</gene>
<dbReference type="Proteomes" id="UP001597459">
    <property type="component" value="Unassembled WGS sequence"/>
</dbReference>
<dbReference type="EMBL" id="JBHULX010000004">
    <property type="protein sequence ID" value="MFD2590797.1"/>
    <property type="molecule type" value="Genomic_DNA"/>
</dbReference>
<dbReference type="SUPFAM" id="SSF56973">
    <property type="entry name" value="Aerolisin/ETX pore-forming domain"/>
    <property type="match status" value="1"/>
</dbReference>
<protein>
    <recommendedName>
        <fullName evidence="3">Lipoprotein</fullName>
    </recommendedName>
</protein>
<dbReference type="Gene3D" id="2.170.15.10">
    <property type="entry name" value="Proaerolysin, chain A, domain 3"/>
    <property type="match status" value="1"/>
</dbReference>
<proteinExistence type="predicted"/>
<comment type="caution">
    <text evidence="1">The sequence shown here is derived from an EMBL/GenBank/DDBJ whole genome shotgun (WGS) entry which is preliminary data.</text>
</comment>
<organism evidence="1 2">
    <name type="scientific">Aquimarina hainanensis</name>
    <dbReference type="NCBI Taxonomy" id="1578017"/>
    <lineage>
        <taxon>Bacteria</taxon>
        <taxon>Pseudomonadati</taxon>
        <taxon>Bacteroidota</taxon>
        <taxon>Flavobacteriia</taxon>
        <taxon>Flavobacteriales</taxon>
        <taxon>Flavobacteriaceae</taxon>
        <taxon>Aquimarina</taxon>
    </lineage>
</organism>
<keyword evidence="2" id="KW-1185">Reference proteome</keyword>
<accession>A0ABW5N591</accession>